<evidence type="ECO:0000259" key="5">
    <source>
        <dbReference type="Pfam" id="PF07687"/>
    </source>
</evidence>
<feature type="binding site" evidence="4">
    <location>
        <position position="279"/>
    </location>
    <ligand>
        <name>allantoate</name>
        <dbReference type="ChEBI" id="CHEBI:17536"/>
    </ligand>
</feature>
<proteinExistence type="inferred from homology"/>
<reference evidence="6" key="1">
    <citation type="journal article" date="2014" name="Int. J. Syst. Evol. Microbiol.">
        <title>Complete genome sequence of Corynebacterium casei LMG S-19264T (=DSM 44701T), isolated from a smear-ripened cheese.</title>
        <authorList>
            <consortium name="US DOE Joint Genome Institute (JGI-PGF)"/>
            <person name="Walter F."/>
            <person name="Albersmeier A."/>
            <person name="Kalinowski J."/>
            <person name="Ruckert C."/>
        </authorList>
    </citation>
    <scope>NUCLEOTIDE SEQUENCE</scope>
    <source>
        <strain evidence="6">JCM 15325</strain>
    </source>
</reference>
<feature type="binding site" evidence="3">
    <location>
        <position position="386"/>
    </location>
    <ligand>
        <name>Zn(2+)</name>
        <dbReference type="ChEBI" id="CHEBI:29105"/>
        <label>2</label>
    </ligand>
</feature>
<evidence type="ECO:0000256" key="1">
    <source>
        <dbReference type="ARBA" id="ARBA00006153"/>
    </source>
</evidence>
<gene>
    <name evidence="6" type="primary">pucF</name>
    <name evidence="6" type="ORF">GCM10007968_24380</name>
</gene>
<dbReference type="InterPro" id="IPR011650">
    <property type="entry name" value="Peptidase_M20_dimer"/>
</dbReference>
<dbReference type="RefSeq" id="WP_188803743.1">
    <property type="nucleotide sequence ID" value="NZ_BMOK01000011.1"/>
</dbReference>
<keyword evidence="3" id="KW-0862">Zinc</keyword>
<evidence type="ECO:0000256" key="2">
    <source>
        <dbReference type="ARBA" id="ARBA00022801"/>
    </source>
</evidence>
<dbReference type="GO" id="GO:0016813">
    <property type="term" value="F:hydrolase activity, acting on carbon-nitrogen (but not peptide) bonds, in linear amidines"/>
    <property type="evidence" value="ECO:0007669"/>
    <property type="project" value="InterPro"/>
</dbReference>
<protein>
    <submittedName>
        <fullName evidence="6">Allantoate amidohydrolase</fullName>
    </submittedName>
</protein>
<dbReference type="Proteomes" id="UP000654670">
    <property type="component" value="Unassembled WGS sequence"/>
</dbReference>
<dbReference type="InterPro" id="IPR036264">
    <property type="entry name" value="Bact_exopeptidase_dim_dom"/>
</dbReference>
<dbReference type="CDD" id="cd03884">
    <property type="entry name" value="M20_bAS"/>
    <property type="match status" value="1"/>
</dbReference>
<feature type="binding site" evidence="3">
    <location>
        <position position="96"/>
    </location>
    <ligand>
        <name>Zn(2+)</name>
        <dbReference type="ChEBI" id="CHEBI:29105"/>
        <label>2</label>
    </ligand>
</feature>
<evidence type="ECO:0000256" key="3">
    <source>
        <dbReference type="PIRSR" id="PIRSR001235-1"/>
    </source>
</evidence>
<dbReference type="Gene3D" id="3.40.630.10">
    <property type="entry name" value="Zn peptidases"/>
    <property type="match status" value="1"/>
</dbReference>
<dbReference type="PIRSF" id="PIRSF001235">
    <property type="entry name" value="Amidase_carbamoylase"/>
    <property type="match status" value="1"/>
</dbReference>
<evidence type="ECO:0000313" key="6">
    <source>
        <dbReference type="EMBL" id="GGL59538.1"/>
    </source>
</evidence>
<comment type="similarity">
    <text evidence="1">Belongs to the peptidase M20 family.</text>
</comment>
<feature type="binding site" evidence="3">
    <location>
        <position position="194"/>
    </location>
    <ligand>
        <name>Zn(2+)</name>
        <dbReference type="ChEBI" id="CHEBI:29105"/>
        <label>1</label>
    </ligand>
</feature>
<dbReference type="PANTHER" id="PTHR32494:SF5">
    <property type="entry name" value="ALLANTOATE AMIDOHYDROLASE"/>
    <property type="match status" value="1"/>
</dbReference>
<dbReference type="SUPFAM" id="SSF55031">
    <property type="entry name" value="Bacterial exopeptidase dimerisation domain"/>
    <property type="match status" value="1"/>
</dbReference>
<evidence type="ECO:0000313" key="7">
    <source>
        <dbReference type="Proteomes" id="UP000654670"/>
    </source>
</evidence>
<dbReference type="Gene3D" id="3.30.70.360">
    <property type="match status" value="1"/>
</dbReference>
<evidence type="ECO:0000256" key="4">
    <source>
        <dbReference type="PIRSR" id="PIRSR001235-2"/>
    </source>
</evidence>
<dbReference type="InterPro" id="IPR010158">
    <property type="entry name" value="Amidase_Cbmase"/>
</dbReference>
<comment type="cofactor">
    <cofactor evidence="3">
        <name>Zn(2+)</name>
        <dbReference type="ChEBI" id="CHEBI:29105"/>
    </cofactor>
    <text evidence="3">Binds 2 Zn(2+) ions per subunit.</text>
</comment>
<dbReference type="Pfam" id="PF07687">
    <property type="entry name" value="M20_dimer"/>
    <property type="match status" value="1"/>
</dbReference>
<feature type="binding site" evidence="3">
    <location>
        <position position="96"/>
    </location>
    <ligand>
        <name>Zn(2+)</name>
        <dbReference type="ChEBI" id="CHEBI:29105"/>
        <label>1</label>
    </ligand>
</feature>
<comment type="caution">
    <text evidence="6">The sequence shown here is derived from an EMBL/GenBank/DDBJ whole genome shotgun (WGS) entry which is preliminary data.</text>
</comment>
<dbReference type="EMBL" id="BMOK01000011">
    <property type="protein sequence ID" value="GGL59538.1"/>
    <property type="molecule type" value="Genomic_DNA"/>
</dbReference>
<feature type="binding site" evidence="4">
    <location>
        <position position="292"/>
    </location>
    <ligand>
        <name>allantoate</name>
        <dbReference type="ChEBI" id="CHEBI:17536"/>
    </ligand>
</feature>
<dbReference type="NCBIfam" id="NF006771">
    <property type="entry name" value="PRK09290.1-5"/>
    <property type="match status" value="1"/>
</dbReference>
<feature type="binding site" evidence="3">
    <location>
        <position position="131"/>
    </location>
    <ligand>
        <name>Zn(2+)</name>
        <dbReference type="ChEBI" id="CHEBI:29105"/>
        <label>2</label>
    </ligand>
</feature>
<accession>A0A917W3H2</accession>
<feature type="binding site" evidence="3">
    <location>
        <position position="85"/>
    </location>
    <ligand>
        <name>Zn(2+)</name>
        <dbReference type="ChEBI" id="CHEBI:29105"/>
        <label>1</label>
    </ligand>
</feature>
<dbReference type="Pfam" id="PF01546">
    <property type="entry name" value="Peptidase_M20"/>
    <property type="match status" value="1"/>
</dbReference>
<reference evidence="6" key="2">
    <citation type="submission" date="2020-09" db="EMBL/GenBank/DDBJ databases">
        <authorList>
            <person name="Sun Q."/>
            <person name="Ohkuma M."/>
        </authorList>
    </citation>
    <scope>NUCLEOTIDE SEQUENCE</scope>
    <source>
        <strain evidence="6">JCM 15325</strain>
    </source>
</reference>
<organism evidence="6 7">
    <name type="scientific">Sporolactobacillus putidus</name>
    <dbReference type="NCBI Taxonomy" id="492735"/>
    <lineage>
        <taxon>Bacteria</taxon>
        <taxon>Bacillati</taxon>
        <taxon>Bacillota</taxon>
        <taxon>Bacilli</taxon>
        <taxon>Bacillales</taxon>
        <taxon>Sporolactobacillaceae</taxon>
        <taxon>Sporolactobacillus</taxon>
    </lineage>
</organism>
<feature type="binding site" evidence="4">
    <location>
        <position position="219"/>
    </location>
    <ligand>
        <name>allantoate</name>
        <dbReference type="ChEBI" id="CHEBI:17536"/>
    </ligand>
</feature>
<feature type="domain" description="Peptidase M20 dimerisation" evidence="5">
    <location>
        <begin position="216"/>
        <end position="315"/>
    </location>
</feature>
<dbReference type="NCBIfam" id="NF006768">
    <property type="entry name" value="PRK09290.1-1"/>
    <property type="match status" value="1"/>
</dbReference>
<dbReference type="NCBIfam" id="TIGR01879">
    <property type="entry name" value="hydantase"/>
    <property type="match status" value="1"/>
</dbReference>
<dbReference type="SUPFAM" id="SSF53187">
    <property type="entry name" value="Zn-dependent exopeptidases"/>
    <property type="match status" value="1"/>
</dbReference>
<keyword evidence="7" id="KW-1185">Reference proteome</keyword>
<name>A0A917W3H2_9BACL</name>
<dbReference type="AlphaFoldDB" id="A0A917W3H2"/>
<keyword evidence="3" id="KW-0479">Metal-binding</keyword>
<keyword evidence="2" id="KW-0378">Hydrolase</keyword>
<dbReference type="PANTHER" id="PTHR32494">
    <property type="entry name" value="ALLANTOATE DEIMINASE-RELATED"/>
    <property type="match status" value="1"/>
</dbReference>
<sequence>MVFRTSTTIKEDIQDLIVWLASFGQTDNGGVTRLLYSEAWEKAQRALEKKMAEMGFAARFDDVGNLFGRLEGTEQRDQVILSGSHIDTVIDGGKYDGAFGVVSAMIAASRLFRQYGPPKRTLEVVSLCEEEGSRFPLSFWGSGSIAGKYRLSDAEGPADASGISLAEAMHQAGFGKGIYPPPPRNDVFCFLETHIEQGQTLEREGLSWAAVSYIVGQRRFTIRLSGESNHAGTTPMDRRRDAVYAASQMIAQVIGSAKQQRNGLVATVGHIEADPNVANVISGQCRFSLDVRHHEEDLLDQFCQKIFSEFGDIAEKEQVALSIDQWMDVSPVQMNPRLTELNMQLAEKFGISYKKMVSGAGHDSQIFGAFCPTALMFVPSHQGISHSPSEYTKPEDLETGVQMLMKILYRLAYEEEQF</sequence>
<dbReference type="GO" id="GO:0046872">
    <property type="term" value="F:metal ion binding"/>
    <property type="evidence" value="ECO:0007669"/>
    <property type="project" value="UniProtKB-KW"/>
</dbReference>
<dbReference type="InterPro" id="IPR002933">
    <property type="entry name" value="Peptidase_M20"/>
</dbReference>